<evidence type="ECO:0000313" key="1">
    <source>
        <dbReference type="EMBL" id="TMJ06618.1"/>
    </source>
</evidence>
<dbReference type="AlphaFoldDB" id="A0A537LF24"/>
<sequence>MVQWAAALLMTVLVAAVIVHRGFVRFRGRVRASLTQTADIQWVRDTAAGMVCAVLGYNLEIDLLSTYAVRWRRRLSEAALFEELAAALRQQVPPVVPPPFPLVRDRVIPLLKRTAALPPLTGYVHENRMVRRTLDDQISIVYVIEGHHRMTLVTEAMPEAWQITLDELQQLAVRNLRARTRHILDEIGGPRAEYVSLDGFDAARLLVADLMVPAGVVDPLLAIPHEHACLIAPTAERHQIARRAQSMFEISRVPLTSRLYRPSPSGPVPDL</sequence>
<dbReference type="Proteomes" id="UP000319353">
    <property type="component" value="Unassembled WGS sequence"/>
</dbReference>
<name>A0A537LF24_9BACT</name>
<comment type="caution">
    <text evidence="1">The sequence shown here is derived from an EMBL/GenBank/DDBJ whole genome shotgun (WGS) entry which is preliminary data.</text>
</comment>
<evidence type="ECO:0000313" key="2">
    <source>
        <dbReference type="Proteomes" id="UP000319353"/>
    </source>
</evidence>
<organism evidence="1 2">
    <name type="scientific">Candidatus Segetimicrobium genomatis</name>
    <dbReference type="NCBI Taxonomy" id="2569760"/>
    <lineage>
        <taxon>Bacteria</taxon>
        <taxon>Bacillati</taxon>
        <taxon>Candidatus Sysuimicrobiota</taxon>
        <taxon>Candidatus Sysuimicrobiia</taxon>
        <taxon>Candidatus Sysuimicrobiales</taxon>
        <taxon>Candidatus Segetimicrobiaceae</taxon>
        <taxon>Candidatus Segetimicrobium</taxon>
    </lineage>
</organism>
<protein>
    <submittedName>
        <fullName evidence="1">Uncharacterized protein</fullName>
    </submittedName>
</protein>
<reference evidence="1 2" key="1">
    <citation type="journal article" date="2019" name="Nat. Microbiol.">
        <title>Mediterranean grassland soil C-N compound turnover is dependent on rainfall and depth, and is mediated by genomically divergent microorganisms.</title>
        <authorList>
            <person name="Diamond S."/>
            <person name="Andeer P.F."/>
            <person name="Li Z."/>
            <person name="Crits-Christoph A."/>
            <person name="Burstein D."/>
            <person name="Anantharaman K."/>
            <person name="Lane K.R."/>
            <person name="Thomas B.C."/>
            <person name="Pan C."/>
            <person name="Northen T.R."/>
            <person name="Banfield J.F."/>
        </authorList>
    </citation>
    <scope>NUCLEOTIDE SEQUENCE [LARGE SCALE GENOMIC DNA]</scope>
    <source>
        <strain evidence="1">NP_4</strain>
    </source>
</reference>
<dbReference type="EMBL" id="VBAL01000011">
    <property type="protein sequence ID" value="TMJ06618.1"/>
    <property type="molecule type" value="Genomic_DNA"/>
</dbReference>
<gene>
    <name evidence="1" type="ORF">E6H01_01275</name>
</gene>
<proteinExistence type="predicted"/>
<accession>A0A537LF24</accession>